<evidence type="ECO:0000313" key="2">
    <source>
        <dbReference type="Proteomes" id="UP000468650"/>
    </source>
</evidence>
<proteinExistence type="predicted"/>
<dbReference type="EMBL" id="WBVO01000001">
    <property type="protein sequence ID" value="KAB2814584.1"/>
    <property type="molecule type" value="Genomic_DNA"/>
</dbReference>
<comment type="caution">
    <text evidence="1">The sequence shown here is derived from an EMBL/GenBank/DDBJ whole genome shotgun (WGS) entry which is preliminary data.</text>
</comment>
<dbReference type="InterPro" id="IPR027417">
    <property type="entry name" value="P-loop_NTPase"/>
</dbReference>
<dbReference type="Proteomes" id="UP000468650">
    <property type="component" value="Unassembled WGS sequence"/>
</dbReference>
<dbReference type="AlphaFoldDB" id="A0A6N6RLW6"/>
<dbReference type="SUPFAM" id="SSF52540">
    <property type="entry name" value="P-loop containing nucleoside triphosphate hydrolases"/>
    <property type="match status" value="1"/>
</dbReference>
<protein>
    <recommendedName>
        <fullName evidence="3">DUF927 domain-containing protein</fullName>
    </recommendedName>
</protein>
<dbReference type="OrthoDB" id="9803773at2"/>
<keyword evidence="2" id="KW-1185">Reference proteome</keyword>
<evidence type="ECO:0008006" key="3">
    <source>
        <dbReference type="Google" id="ProtNLM"/>
    </source>
</evidence>
<accession>A0A6N6RLW6</accession>
<dbReference type="RefSeq" id="WP_151666162.1">
    <property type="nucleotide sequence ID" value="NZ_WBVO01000001.1"/>
</dbReference>
<gene>
    <name evidence="1" type="ORF">F8C67_02255</name>
</gene>
<reference evidence="1 2" key="1">
    <citation type="submission" date="2019-09" db="EMBL/GenBank/DDBJ databases">
        <title>Genomes of family Cryomorphaceae.</title>
        <authorList>
            <person name="Bowman J.P."/>
        </authorList>
    </citation>
    <scope>NUCLEOTIDE SEQUENCE [LARGE SCALE GENOMIC DNA]</scope>
    <source>
        <strain evidence="1 2">LMG 25704</strain>
    </source>
</reference>
<name>A0A6N6RLW6_9FLAO</name>
<evidence type="ECO:0000313" key="1">
    <source>
        <dbReference type="EMBL" id="KAB2814584.1"/>
    </source>
</evidence>
<dbReference type="Gene3D" id="3.40.50.300">
    <property type="entry name" value="P-loop containing nucleotide triphosphate hydrolases"/>
    <property type="match status" value="1"/>
</dbReference>
<sequence>MRKVSPDLENAEAPENHKYTMPEGVAWEAVYEDVLKYQAFMAHGVIYGREGKYEPTDDEENPKSKYWFKAISNFTLEIIQHIENDRAPSRLIRLENLDHRIRTVDVPTSCFTSVSRFKDEIGKFGNYRFWGRTDQFEALMGITMDQMGDGRLIDVLGWQKEGFFAFNNCAVNSSVIEYDERGCFEYKGVQYYVPSANEIYEDDDNKFLAQKLLVCKETDVTFEQFSAQILRVFGPQSIHAILYGIATLYADHILKSFTQWPLLFFFGEKSTGKSTLAAAIQGIYGNPAMQEITLTGNATTEKAEIRKFAEFRNIIIRLEEYQNTLKDDKVEYLKRISDRRGYSAGTITGRFATTYTPIHCGAIVTGNHYPINKSLLSRLIVSEWEKPAGANPYTDQQESDFQEILEWNEEGFSGIVQELLMLRKAFEKQFTKCIPAARKDIKNALKDVKVDIDGRMINNMTILLAVHDAVSDSLKLPFNRKDVIDISTKVLKRQAKRMSKSGPVATFWECFIQSIPNMIGETEFIIQENHLFFYMGAVHTAYMKQHFNIYREPGIDQYSLQDQLKNDPSYVGRVSKRIGGNKSSAMQFDITKLPHEDMRRIIMKFKLFTPSYTHESDEKESDEAF</sequence>
<organism evidence="1 2">
    <name type="scientific">Phaeocystidibacter luteus</name>
    <dbReference type="NCBI Taxonomy" id="911197"/>
    <lineage>
        <taxon>Bacteria</taxon>
        <taxon>Pseudomonadati</taxon>
        <taxon>Bacteroidota</taxon>
        <taxon>Flavobacteriia</taxon>
        <taxon>Flavobacteriales</taxon>
        <taxon>Phaeocystidibacteraceae</taxon>
        <taxon>Phaeocystidibacter</taxon>
    </lineage>
</organism>